<feature type="domain" description="PspC-related transmembrane region" evidence="10">
    <location>
        <begin position="332"/>
        <end position="471"/>
    </location>
</feature>
<evidence type="ECO:0000256" key="5">
    <source>
        <dbReference type="ARBA" id="ARBA00023136"/>
    </source>
</evidence>
<reference evidence="12 13" key="1">
    <citation type="submission" date="2018-06" db="EMBL/GenBank/DDBJ databases">
        <title>Genomic Encyclopedia of Archaeal and Bacterial Type Strains, Phase II (KMG-II): from individual species to whole genera.</title>
        <authorList>
            <person name="Goeker M."/>
        </authorList>
    </citation>
    <scope>NUCLEOTIDE SEQUENCE [LARGE SCALE GENOMIC DNA]</scope>
    <source>
        <strain evidence="12 13">DSM 21851</strain>
    </source>
</reference>
<evidence type="ECO:0000256" key="7">
    <source>
        <dbReference type="SAM" id="Phobius"/>
    </source>
</evidence>
<name>A0A327X3J5_LARAB</name>
<keyword evidence="3 7" id="KW-0812">Transmembrane</keyword>
<feature type="compositionally biased region" description="Polar residues" evidence="6">
    <location>
        <begin position="838"/>
        <end position="856"/>
    </location>
</feature>
<dbReference type="Proteomes" id="UP000248790">
    <property type="component" value="Unassembled WGS sequence"/>
</dbReference>
<feature type="transmembrane region" description="Helical" evidence="7">
    <location>
        <begin position="363"/>
        <end position="388"/>
    </location>
</feature>
<feature type="transmembrane region" description="Helical" evidence="7">
    <location>
        <begin position="331"/>
        <end position="351"/>
    </location>
</feature>
<dbReference type="EMBL" id="QLMC01000003">
    <property type="protein sequence ID" value="RAJ97528.1"/>
    <property type="molecule type" value="Genomic_DNA"/>
</dbReference>
<keyword evidence="5 7" id="KW-0472">Membrane</keyword>
<dbReference type="InterPro" id="IPR021255">
    <property type="entry name" value="DUF2807"/>
</dbReference>
<dbReference type="InterPro" id="IPR007168">
    <property type="entry name" value="Phageshock_PspC_N"/>
</dbReference>
<feature type="domain" description="Phage shock protein PspC N-terminal" evidence="8">
    <location>
        <begin position="233"/>
        <end position="290"/>
    </location>
</feature>
<dbReference type="OrthoDB" id="5772680at2"/>
<accession>A0A327X3J5</accession>
<dbReference type="InterPro" id="IPR052027">
    <property type="entry name" value="PspC"/>
</dbReference>
<feature type="transmembrane region" description="Helical" evidence="7">
    <location>
        <begin position="264"/>
        <end position="286"/>
    </location>
</feature>
<dbReference type="Pfam" id="PF22571">
    <property type="entry name" value="LiaI-LiaF-TM_PspC"/>
    <property type="match status" value="1"/>
</dbReference>
<evidence type="ECO:0000259" key="11">
    <source>
        <dbReference type="Pfam" id="PF22744"/>
    </source>
</evidence>
<dbReference type="Pfam" id="PF22744">
    <property type="entry name" value="Toast-rack_PspC-Cterm"/>
    <property type="match status" value="1"/>
</dbReference>
<dbReference type="PANTHER" id="PTHR33885:SF3">
    <property type="entry name" value="PHAGE SHOCK PROTEIN C"/>
    <property type="match status" value="1"/>
</dbReference>
<dbReference type="PANTHER" id="PTHR33885">
    <property type="entry name" value="PHAGE SHOCK PROTEIN C"/>
    <property type="match status" value="1"/>
</dbReference>
<feature type="region of interest" description="Disordered" evidence="6">
    <location>
        <begin position="118"/>
        <end position="147"/>
    </location>
</feature>
<feature type="domain" description="Phage shock protein PspC N-terminal" evidence="8">
    <location>
        <begin position="147"/>
        <end position="221"/>
    </location>
</feature>
<feature type="transmembrane region" description="Helical" evidence="7">
    <location>
        <begin position="408"/>
        <end position="435"/>
    </location>
</feature>
<gene>
    <name evidence="12" type="ORF">LX87_02430</name>
</gene>
<evidence type="ECO:0000256" key="4">
    <source>
        <dbReference type="ARBA" id="ARBA00022989"/>
    </source>
</evidence>
<organism evidence="12 13">
    <name type="scientific">Larkinella arboricola</name>
    <dbReference type="NCBI Taxonomy" id="643671"/>
    <lineage>
        <taxon>Bacteria</taxon>
        <taxon>Pseudomonadati</taxon>
        <taxon>Bacteroidota</taxon>
        <taxon>Cytophagia</taxon>
        <taxon>Cytophagales</taxon>
        <taxon>Spirosomataceae</taxon>
        <taxon>Larkinella</taxon>
    </lineage>
</organism>
<protein>
    <submittedName>
        <fullName evidence="12">Phage shock protein C (PspC) family protein</fullName>
    </submittedName>
</protein>
<feature type="domain" description="Putative auto-transporter adhesin head GIN" evidence="9">
    <location>
        <begin position="668"/>
        <end position="846"/>
    </location>
</feature>
<feature type="transmembrane region" description="Helical" evidence="7">
    <location>
        <begin position="174"/>
        <end position="195"/>
    </location>
</feature>
<comment type="caution">
    <text evidence="12">The sequence shown here is derived from an EMBL/GenBank/DDBJ whole genome shotgun (WGS) entry which is preliminary data.</text>
</comment>
<dbReference type="InterPro" id="IPR054321">
    <property type="entry name" value="PspC-rel_TM"/>
</dbReference>
<feature type="transmembrane region" description="Helical" evidence="7">
    <location>
        <begin position="201"/>
        <end position="220"/>
    </location>
</feature>
<feature type="domain" description="PspC-related ToastRack" evidence="11">
    <location>
        <begin position="512"/>
        <end position="612"/>
    </location>
</feature>
<evidence type="ECO:0000259" key="8">
    <source>
        <dbReference type="Pfam" id="PF04024"/>
    </source>
</evidence>
<comment type="subcellular location">
    <subcellularLocation>
        <location evidence="1">Cell membrane</location>
        <topology evidence="1">Single-pass membrane protein</topology>
    </subcellularLocation>
</comment>
<sequence length="856" mass="93476">MKKTISINISGVIFHIEEDGYEKLKGYLTSIQQYFSTYEDSQEIITDIENRIAEKLLNKLKAAEKQANPRQVVTLEDVNELIQSMGTVADFEAIEEEDVIGAAPAGASRPQPVYESVPPLGESRGPGGGNFAGSGPVPPRPTNAPPRKLYRDLRRKIVGGVASGIANYFNIDPVWVRLIFVTLILALPPFSGAVGGGSTEFFGSLSGFTVVLYIAMWIAFPGSTTLEDDKSVKKFYRNPDDKVLGGVASGIGAYFGIDSGVVRLLFVLTIFLFGTGLLAYIVLWIISPEANTLTEKMEMQGEPITLSNIESNIKRSLDINETAEESTLAKILLFPFRLIATIFNGLASALGPLARGIVSIIRVLAGVFLVVVGFGVMIAALGALGTVFGLKGIHFGGGEIPYMIQREISPLMMLSAFITAFLPGLALAILGLMIISQKSLVPTGIALTLLSIWFLGLIGLAATVPPLVSEFGSKSHVEETQTITLPAPIPTLDINDIEDGSIDFHTSIELEGVEGTAWTLTKRLEAKGPTRQIAQRNARTIIYNWTVKDSTLRFDNSYEIKPGARFRDQDVDVMIHIPYERPFRMTEAFARHIRNEFGHQELERMKTSIWKFSRTDGLVSLTHPRELNEDRYQEDFNTNDAIDEVLRNELGDDFFNKGEYTRQFEVTNFSKIDIGGAFAVRVKQGAAFKVVADGREEDMDDLRVRVDNGALHVDFRNEGILQWRNRKRIGITVTMPDVETIHFSGATQSIITGFENIDKLDVTLSGACKSLLDVKTAQLDIDLTGASKATLRGRSNQLDAQLSGACKLDATNMTVGRANVNAVGASNADFGTVEDLTSKTSGASSVNGPTNRANEQ</sequence>
<feature type="transmembrane region" description="Helical" evidence="7">
    <location>
        <begin position="447"/>
        <end position="468"/>
    </location>
</feature>
<evidence type="ECO:0000256" key="1">
    <source>
        <dbReference type="ARBA" id="ARBA00004162"/>
    </source>
</evidence>
<proteinExistence type="predicted"/>
<keyword evidence="2" id="KW-1003">Cell membrane</keyword>
<evidence type="ECO:0000313" key="12">
    <source>
        <dbReference type="EMBL" id="RAJ97528.1"/>
    </source>
</evidence>
<dbReference type="RefSeq" id="WP_111628512.1">
    <property type="nucleotide sequence ID" value="NZ_QLMC01000003.1"/>
</dbReference>
<evidence type="ECO:0000259" key="9">
    <source>
        <dbReference type="Pfam" id="PF10988"/>
    </source>
</evidence>
<evidence type="ECO:0000259" key="10">
    <source>
        <dbReference type="Pfam" id="PF22571"/>
    </source>
</evidence>
<dbReference type="AlphaFoldDB" id="A0A327X3J5"/>
<dbReference type="Pfam" id="PF10988">
    <property type="entry name" value="DUF2807"/>
    <property type="match status" value="1"/>
</dbReference>
<evidence type="ECO:0000256" key="6">
    <source>
        <dbReference type="SAM" id="MobiDB-lite"/>
    </source>
</evidence>
<dbReference type="GO" id="GO:0005886">
    <property type="term" value="C:plasma membrane"/>
    <property type="evidence" value="ECO:0007669"/>
    <property type="project" value="UniProtKB-SubCell"/>
</dbReference>
<feature type="region of interest" description="Disordered" evidence="6">
    <location>
        <begin position="837"/>
        <end position="856"/>
    </location>
</feature>
<keyword evidence="13" id="KW-1185">Reference proteome</keyword>
<evidence type="ECO:0000256" key="2">
    <source>
        <dbReference type="ARBA" id="ARBA00022475"/>
    </source>
</evidence>
<dbReference type="Gene3D" id="2.160.20.120">
    <property type="match status" value="1"/>
</dbReference>
<keyword evidence="4 7" id="KW-1133">Transmembrane helix</keyword>
<evidence type="ECO:0000313" key="13">
    <source>
        <dbReference type="Proteomes" id="UP000248790"/>
    </source>
</evidence>
<dbReference type="Pfam" id="PF04024">
    <property type="entry name" value="PspC"/>
    <property type="match status" value="2"/>
</dbReference>
<evidence type="ECO:0000256" key="3">
    <source>
        <dbReference type="ARBA" id="ARBA00022692"/>
    </source>
</evidence>
<dbReference type="InterPro" id="IPR054319">
    <property type="entry name" value="PspC-rel_ToastRack"/>
</dbReference>